<proteinExistence type="predicted"/>
<evidence type="ECO:0000313" key="1">
    <source>
        <dbReference type="EMBL" id="SQC21329.1"/>
    </source>
</evidence>
<name>A0A3P5IFI9_KLEPN</name>
<reference evidence="1 2" key="1">
    <citation type="submission" date="2018-06" db="EMBL/GenBank/DDBJ databases">
        <authorList>
            <consortium name="Pathogen Informatics"/>
            <person name="Doyle S."/>
        </authorList>
    </citation>
    <scope>NUCLEOTIDE SEQUENCE [LARGE SCALE GENOMIC DNA]</scope>
    <source>
        <strain evidence="1 2">NCTC9645</strain>
    </source>
</reference>
<sequence>MQHYFVDRKMEHFPQCLLLSRLNHFIAIYTAQEP</sequence>
<dbReference type="EMBL" id="UASO01000004">
    <property type="protein sequence ID" value="SQC21329.1"/>
    <property type="molecule type" value="Genomic_DNA"/>
</dbReference>
<organism evidence="1 2">
    <name type="scientific">Klebsiella pneumoniae</name>
    <dbReference type="NCBI Taxonomy" id="573"/>
    <lineage>
        <taxon>Bacteria</taxon>
        <taxon>Pseudomonadati</taxon>
        <taxon>Pseudomonadota</taxon>
        <taxon>Gammaproteobacteria</taxon>
        <taxon>Enterobacterales</taxon>
        <taxon>Enterobacteriaceae</taxon>
        <taxon>Klebsiella/Raoultella group</taxon>
        <taxon>Klebsiella</taxon>
        <taxon>Klebsiella pneumoniae complex</taxon>
    </lineage>
</organism>
<dbReference type="Proteomes" id="UP000250675">
    <property type="component" value="Unassembled WGS sequence"/>
</dbReference>
<protein>
    <submittedName>
        <fullName evidence="1">Uncharacterized protein</fullName>
    </submittedName>
</protein>
<evidence type="ECO:0000313" key="2">
    <source>
        <dbReference type="Proteomes" id="UP000250675"/>
    </source>
</evidence>
<gene>
    <name evidence="1" type="ORF">NCTC9645_02173</name>
</gene>
<dbReference type="AlphaFoldDB" id="A0A3P5IFI9"/>
<accession>A0A3P5IFI9</accession>